<keyword evidence="2" id="KW-1185">Reference proteome</keyword>
<proteinExistence type="predicted"/>
<organism evidence="1 2">
    <name type="scientific">Aphanizomenon flos-aquae FACHB-1040</name>
    <dbReference type="NCBI Taxonomy" id="2692887"/>
    <lineage>
        <taxon>Bacteria</taxon>
        <taxon>Bacillati</taxon>
        <taxon>Cyanobacteriota</taxon>
        <taxon>Cyanophyceae</taxon>
        <taxon>Nostocales</taxon>
        <taxon>Aphanizomenonaceae</taxon>
        <taxon>Aphanizomenon</taxon>
    </lineage>
</organism>
<reference evidence="1 2" key="1">
    <citation type="journal article" date="2020" name="ISME J.">
        <title>Comparative genomics reveals insights into cyanobacterial evolution and habitat adaptation.</title>
        <authorList>
            <person name="Chen M.Y."/>
            <person name="Teng W.K."/>
            <person name="Zhao L."/>
            <person name="Hu C.X."/>
            <person name="Zhou Y.K."/>
            <person name="Han B.P."/>
            <person name="Song L.R."/>
            <person name="Shu W.S."/>
        </authorList>
    </citation>
    <scope>NUCLEOTIDE SEQUENCE [LARGE SCALE GENOMIC DNA]</scope>
    <source>
        <strain evidence="1 2">FACHB-1040</strain>
    </source>
</reference>
<dbReference type="EMBL" id="JACJQT010000021">
    <property type="protein sequence ID" value="MBD2278657.1"/>
    <property type="molecule type" value="Genomic_DNA"/>
</dbReference>
<comment type="caution">
    <text evidence="1">The sequence shown here is derived from an EMBL/GenBank/DDBJ whole genome shotgun (WGS) entry which is preliminary data.</text>
</comment>
<accession>A0ABR8BV53</accession>
<evidence type="ECO:0000313" key="1">
    <source>
        <dbReference type="EMBL" id="MBD2278657.1"/>
    </source>
</evidence>
<protein>
    <submittedName>
        <fullName evidence="1">Uncharacterized protein</fullName>
    </submittedName>
</protein>
<sequence>MDYLLSIQVSEFQEEFNNVTRQVVKLQMSAIGLQANVSSLKPWQFKGVNQFDEQKTLIAQVDKLKSAVNKINEAIKDQVVTVDESESLLIDNLNKQGKQINSTLEKISQTLADTKRSLIAKSVWASIADFFDDLGQVLEEIFIQSIRYTKKAINLLPERQRQDVKRLFGWFQKFLPQGED</sequence>
<gene>
    <name evidence="1" type="ORF">H6F99_10215</name>
</gene>
<dbReference type="Proteomes" id="UP000606721">
    <property type="component" value="Unassembled WGS sequence"/>
</dbReference>
<name>A0ABR8BV53_APHFL</name>
<dbReference type="RefSeq" id="WP_190382958.1">
    <property type="nucleotide sequence ID" value="NZ_JACJQT010000021.1"/>
</dbReference>
<evidence type="ECO:0000313" key="2">
    <source>
        <dbReference type="Proteomes" id="UP000606721"/>
    </source>
</evidence>